<accession>K6YCP5</accession>
<dbReference type="Pfam" id="PF00498">
    <property type="entry name" value="FHA"/>
    <property type="match status" value="1"/>
</dbReference>
<dbReference type="Proteomes" id="UP000006327">
    <property type="component" value="Unassembled WGS sequence"/>
</dbReference>
<dbReference type="AlphaFoldDB" id="K6YCP5"/>
<dbReference type="EMBL" id="BAEO01000065">
    <property type="protein sequence ID" value="GAC21716.1"/>
    <property type="molecule type" value="Genomic_DNA"/>
</dbReference>
<keyword evidence="3" id="KW-1185">Reference proteome</keyword>
<dbReference type="SUPFAM" id="SSF49879">
    <property type="entry name" value="SMAD/FHA domain"/>
    <property type="match status" value="1"/>
</dbReference>
<dbReference type="RefSeq" id="WP_007624985.1">
    <property type="nucleotide sequence ID" value="NZ_BAEO01000065.1"/>
</dbReference>
<proteinExistence type="predicted"/>
<feature type="domain" description="FHA" evidence="1">
    <location>
        <begin position="27"/>
        <end position="77"/>
    </location>
</feature>
<dbReference type="PROSITE" id="PS50006">
    <property type="entry name" value="FHA_DOMAIN"/>
    <property type="match status" value="1"/>
</dbReference>
<gene>
    <name evidence="2" type="ORF">GARC_4779</name>
</gene>
<sequence>MPYLKLKIVSGSETGQNDNVSFSHLGGSIGRSEDCDWTLIDSDRFVSKKHLVITFRNQQFILTDVSSNGVIINNAREPLGRGNEHIFQATDTLIIGKHVVKVEDIKLDVEDANANPFQTQHDDGDLFSLIMGGDSTPEPMQEPQTPQKIPDTSDLFKDVEQDSGLGLGEILSTPIKSPAANEFTDFNEQSNPFNINPQPTTPQSASFESHDINTNVKSDEILIPDDWEMFDSISTTGNLESPIEINTPETHVATEEHIETHQQNNIPAAAIHQSARELLPENNPAIIDEEPVVKPQLQPQQTNPQTSDNINKKVTNEEISNTTNDDFFTTLYEKLGLSKEFKATINQEVFAEDIATILLSTTQGLMSLLASRTAFKQESRMSATLIQPKSNNPIKFSIDPVDTLEMLLVKKKKGYMSVENSYDEAMEDIQLHQMAFMSGLQGTLDGVLGQLAPEDIEKEVNKKSQMFKGLNSNSQCWKIYKEKQPLLAKRVKENLNEVLGTYFSDSYQSHINRYKNENKKEKAC</sequence>
<comment type="caution">
    <text evidence="2">The sequence shown here is derived from an EMBL/GenBank/DDBJ whole genome shotgun (WGS) entry which is preliminary data.</text>
</comment>
<dbReference type="InterPro" id="IPR000253">
    <property type="entry name" value="FHA_dom"/>
</dbReference>
<dbReference type="eggNOG" id="COG3456">
    <property type="taxonomic scope" value="Bacteria"/>
</dbReference>
<evidence type="ECO:0000259" key="1">
    <source>
        <dbReference type="PROSITE" id="PS50006"/>
    </source>
</evidence>
<dbReference type="OrthoDB" id="273564at2"/>
<dbReference type="InterPro" id="IPR046883">
    <property type="entry name" value="T6SS_FHA_C"/>
</dbReference>
<organism evidence="2 3">
    <name type="scientific">Paraglaciecola arctica BSs20135</name>
    <dbReference type="NCBI Taxonomy" id="493475"/>
    <lineage>
        <taxon>Bacteria</taxon>
        <taxon>Pseudomonadati</taxon>
        <taxon>Pseudomonadota</taxon>
        <taxon>Gammaproteobacteria</taxon>
        <taxon>Alteromonadales</taxon>
        <taxon>Alteromonadaceae</taxon>
        <taxon>Paraglaciecola</taxon>
    </lineage>
</organism>
<dbReference type="eggNOG" id="COG1716">
    <property type="taxonomic scope" value="Bacteria"/>
</dbReference>
<protein>
    <submittedName>
        <fullName evidence="2">Type VI secretion system protein</fullName>
    </submittedName>
</protein>
<dbReference type="NCBIfam" id="TIGR03354">
    <property type="entry name" value="VI_FHA"/>
    <property type="match status" value="1"/>
</dbReference>
<dbReference type="STRING" id="493475.GARC_4779"/>
<dbReference type="CDD" id="cd00060">
    <property type="entry name" value="FHA"/>
    <property type="match status" value="1"/>
</dbReference>
<dbReference type="Gene3D" id="2.60.200.20">
    <property type="match status" value="1"/>
</dbReference>
<evidence type="ECO:0000313" key="3">
    <source>
        <dbReference type="Proteomes" id="UP000006327"/>
    </source>
</evidence>
<dbReference type="InterPro" id="IPR008984">
    <property type="entry name" value="SMAD_FHA_dom_sf"/>
</dbReference>
<evidence type="ECO:0000313" key="2">
    <source>
        <dbReference type="EMBL" id="GAC21716.1"/>
    </source>
</evidence>
<reference evidence="2 3" key="1">
    <citation type="journal article" date="2017" name="Antonie Van Leeuwenhoek">
        <title>Rhizobium rhizosphaerae sp. nov., a novel species isolated from rice rhizosphere.</title>
        <authorList>
            <person name="Zhao J.J."/>
            <person name="Zhang J."/>
            <person name="Zhang R.J."/>
            <person name="Zhang C.W."/>
            <person name="Yin H.Q."/>
            <person name="Zhang X.X."/>
        </authorList>
    </citation>
    <scope>NUCLEOTIDE SEQUENCE [LARGE SCALE GENOMIC DNA]</scope>
    <source>
        <strain evidence="2 3">BSs20135</strain>
    </source>
</reference>
<dbReference type="Pfam" id="PF20232">
    <property type="entry name" value="T6SS_FHA_C"/>
    <property type="match status" value="1"/>
</dbReference>
<name>K6YCP5_9ALTE</name>
<dbReference type="InterPro" id="IPR017735">
    <property type="entry name" value="T6SS_FHA"/>
</dbReference>
<dbReference type="SMART" id="SM00240">
    <property type="entry name" value="FHA"/>
    <property type="match status" value="1"/>
</dbReference>